<name>A0A8E0RJL7_9TREM</name>
<feature type="compositionally biased region" description="Polar residues" evidence="1">
    <location>
        <begin position="84"/>
        <end position="100"/>
    </location>
</feature>
<accession>A0A8E0RJL7</accession>
<keyword evidence="3" id="KW-1185">Reference proteome</keyword>
<proteinExistence type="predicted"/>
<reference evidence="2" key="1">
    <citation type="submission" date="2019-05" db="EMBL/GenBank/DDBJ databases">
        <title>Annotation for the trematode Fasciolopsis buski.</title>
        <authorList>
            <person name="Choi Y.-J."/>
        </authorList>
    </citation>
    <scope>NUCLEOTIDE SEQUENCE</scope>
    <source>
        <strain evidence="2">HT</strain>
        <tissue evidence="2">Whole worm</tissue>
    </source>
</reference>
<dbReference type="Proteomes" id="UP000728185">
    <property type="component" value="Unassembled WGS sequence"/>
</dbReference>
<sequence length="663" mass="69621">MSFSFQSKICSMVGVSSASVQNFQTGGMAVARLPNGTYTTLGYSRPQTPTYLQTSCTTGVNGPVPLAPTPSMVGSVPAHRKTSVTRPSTRPQFSNPTTVADSTEVLRRLDEQISLHQNTPNPSDAQAAKLKQLIEARNQLAKTMATTGSTRAVDTSNLAVGSRRPPWPQVPAISPSLRRELLNMLGKNNLLPSAINPTSADTFVVEFRLNQQQYRLRLTRAQKADMERLLYSVRSQRQAEILTVLQQEQNRFLSRPRISVAPVAPTAVVTTTCAAASRMLVSPGSSASISGISSPANLVTQQVRLQGSIQSFAPNHPTTIGMQPHTFAQTASPGLRLVATRPVLQPATGITGSLIRGPVNPVASGLCNPSGTPVGASNTVSVSTSPVMGVVTALAMPPMAAQGPGTPIFAPSLGSTGAAAVVPHGVSAIPVSGSTVVPGAAGSNTTGGPGSGLFLSSFPPSMSGSQTFVMQQSVMVPSSTGSIPLPANCTLIQQPPTPTQSAPLQQISQSGGVPQSAAVQIQQAQTQSPHIQSQQSQLAVSQAVRTPTPVRTSVSPPGRAAVGLSLQQATRLSRMRAYLSHDLKAAVEKASSEIAHFGKSPLPIELLQNLAPYHVLRDADNTDEALEKVEHVLETSIGLLFERKRQTIRAVDALLFKQTMVSL</sequence>
<feature type="compositionally biased region" description="Polar residues" evidence="1">
    <location>
        <begin position="490"/>
        <end position="531"/>
    </location>
</feature>
<comment type="caution">
    <text evidence="2">The sequence shown here is derived from an EMBL/GenBank/DDBJ whole genome shotgun (WGS) entry which is preliminary data.</text>
</comment>
<dbReference type="EMBL" id="LUCM01010969">
    <property type="protein sequence ID" value="KAA0184688.1"/>
    <property type="molecule type" value="Genomic_DNA"/>
</dbReference>
<feature type="region of interest" description="Disordered" evidence="1">
    <location>
        <begin position="490"/>
        <end position="540"/>
    </location>
</feature>
<gene>
    <name evidence="2" type="ORF">FBUS_10925</name>
</gene>
<evidence type="ECO:0000313" key="3">
    <source>
        <dbReference type="Proteomes" id="UP000728185"/>
    </source>
</evidence>
<dbReference type="AlphaFoldDB" id="A0A8E0RJL7"/>
<evidence type="ECO:0000313" key="2">
    <source>
        <dbReference type="EMBL" id="KAA0184688.1"/>
    </source>
</evidence>
<evidence type="ECO:0000256" key="1">
    <source>
        <dbReference type="SAM" id="MobiDB-lite"/>
    </source>
</evidence>
<feature type="region of interest" description="Disordered" evidence="1">
    <location>
        <begin position="67"/>
        <end position="100"/>
    </location>
</feature>
<dbReference type="OrthoDB" id="6254394at2759"/>
<organism evidence="2 3">
    <name type="scientific">Fasciolopsis buskii</name>
    <dbReference type="NCBI Taxonomy" id="27845"/>
    <lineage>
        <taxon>Eukaryota</taxon>
        <taxon>Metazoa</taxon>
        <taxon>Spiralia</taxon>
        <taxon>Lophotrochozoa</taxon>
        <taxon>Platyhelminthes</taxon>
        <taxon>Trematoda</taxon>
        <taxon>Digenea</taxon>
        <taxon>Plagiorchiida</taxon>
        <taxon>Echinostomata</taxon>
        <taxon>Echinostomatoidea</taxon>
        <taxon>Fasciolidae</taxon>
        <taxon>Fasciolopsis</taxon>
    </lineage>
</organism>
<protein>
    <submittedName>
        <fullName evidence="2">Uncharacterized protein</fullName>
    </submittedName>
</protein>